<evidence type="ECO:0000313" key="1">
    <source>
        <dbReference type="EMBL" id="KAJ2797047.1"/>
    </source>
</evidence>
<protein>
    <submittedName>
        <fullName evidence="1">Uncharacterized protein</fullName>
    </submittedName>
</protein>
<feature type="non-terminal residue" evidence="1">
    <location>
        <position position="1"/>
    </location>
</feature>
<keyword evidence="2" id="KW-1185">Reference proteome</keyword>
<comment type="caution">
    <text evidence="1">The sequence shown here is derived from an EMBL/GenBank/DDBJ whole genome shotgun (WGS) entry which is preliminary data.</text>
</comment>
<dbReference type="EMBL" id="JANBUN010001699">
    <property type="protein sequence ID" value="KAJ2797047.1"/>
    <property type="molecule type" value="Genomic_DNA"/>
</dbReference>
<evidence type="ECO:0000313" key="2">
    <source>
        <dbReference type="Proteomes" id="UP001140087"/>
    </source>
</evidence>
<accession>A0ACC1KX22</accession>
<proteinExistence type="predicted"/>
<gene>
    <name evidence="1" type="ORF">H4R21_004470</name>
</gene>
<organism evidence="1 2">
    <name type="scientific">Coemansia helicoidea</name>
    <dbReference type="NCBI Taxonomy" id="1286919"/>
    <lineage>
        <taxon>Eukaryota</taxon>
        <taxon>Fungi</taxon>
        <taxon>Fungi incertae sedis</taxon>
        <taxon>Zoopagomycota</taxon>
        <taxon>Kickxellomycotina</taxon>
        <taxon>Kickxellomycetes</taxon>
        <taxon>Kickxellales</taxon>
        <taxon>Kickxellaceae</taxon>
        <taxon>Coemansia</taxon>
    </lineage>
</organism>
<reference evidence="1" key="1">
    <citation type="submission" date="2022-07" db="EMBL/GenBank/DDBJ databases">
        <title>Phylogenomic reconstructions and comparative analyses of Kickxellomycotina fungi.</title>
        <authorList>
            <person name="Reynolds N.K."/>
            <person name="Stajich J.E."/>
            <person name="Barry K."/>
            <person name="Grigoriev I.V."/>
            <person name="Crous P."/>
            <person name="Smith M.E."/>
        </authorList>
    </citation>
    <scope>NUCLEOTIDE SEQUENCE</scope>
    <source>
        <strain evidence="1">BCRC 34780</strain>
    </source>
</reference>
<name>A0ACC1KX22_9FUNG</name>
<sequence>DSSIPEGRPVLQLTKPATSATLVAEMLWVWAQFAAILVPARYVYGALWTALATALAGLW</sequence>
<dbReference type="Proteomes" id="UP001140087">
    <property type="component" value="Unassembled WGS sequence"/>
</dbReference>